<sequence length="358" mass="39668">MPDTSRTDMHAPKGASAGISAFVTSVLDQLAISAWLPAAMLIGVGTLLVQLHTNLNLDLPAAVNDIASAPWGVLVMLVFGLVLTTMVTQAFSFGVIRVLEGYWGPRIFVDMLTRSRVKRHVRLAQRAKNRVIRLQQQLFESARPRLLREEDSAHVDVWEAEVYQISHEKRRQGDPKIIAEASEIDWREKADPGLAALFYRAFQRQDDYPTRPSRILPTALGNVLRASEEHLRLKGTALERFVMENYDAVPPRLMTQHDQFRDRLDMYSLLVLVFGALAASSLPLLYFPAESQAWLPPVGGCVAMVSLGWLSYRAAIASARGYGSTLRSIRDEVARRARASGSAPTHAATSVATQMPVP</sequence>
<reference evidence="3" key="1">
    <citation type="submission" date="2021-03" db="EMBL/GenBank/DDBJ databases">
        <title>Pengzhenrongella sicca gen. nov., sp. nov., a new member of suborder Micrococcineae isolated from High-Arctic tundra soil.</title>
        <authorList>
            <person name="Peng F."/>
        </authorList>
    </citation>
    <scope>NUCLEOTIDE SEQUENCE</scope>
    <source>
        <strain evidence="3">LRZ-2</strain>
    </source>
</reference>
<feature type="transmembrane region" description="Helical" evidence="2">
    <location>
        <begin position="30"/>
        <end position="51"/>
    </location>
</feature>
<keyword evidence="4" id="KW-1185">Reference proteome</keyword>
<evidence type="ECO:0000313" key="4">
    <source>
        <dbReference type="Proteomes" id="UP000663937"/>
    </source>
</evidence>
<evidence type="ECO:0000256" key="1">
    <source>
        <dbReference type="SAM" id="MobiDB-lite"/>
    </source>
</evidence>
<keyword evidence="2" id="KW-1133">Transmembrane helix</keyword>
<accession>A0A8A4ZGS9</accession>
<keyword evidence="2" id="KW-0472">Membrane</keyword>
<dbReference type="AlphaFoldDB" id="A0A8A4ZGS9"/>
<dbReference type="RefSeq" id="WP_227424037.1">
    <property type="nucleotide sequence ID" value="NZ_CP071868.1"/>
</dbReference>
<protein>
    <submittedName>
        <fullName evidence="3">Uncharacterized protein</fullName>
    </submittedName>
</protein>
<evidence type="ECO:0000256" key="2">
    <source>
        <dbReference type="SAM" id="Phobius"/>
    </source>
</evidence>
<evidence type="ECO:0000313" key="3">
    <source>
        <dbReference type="EMBL" id="QTE29736.1"/>
    </source>
</evidence>
<feature type="transmembrane region" description="Helical" evidence="2">
    <location>
        <begin position="71"/>
        <end position="96"/>
    </location>
</feature>
<dbReference type="EMBL" id="CP071868">
    <property type="protein sequence ID" value="QTE29736.1"/>
    <property type="molecule type" value="Genomic_DNA"/>
</dbReference>
<feature type="compositionally biased region" description="Polar residues" evidence="1">
    <location>
        <begin position="347"/>
        <end position="358"/>
    </location>
</feature>
<feature type="transmembrane region" description="Helical" evidence="2">
    <location>
        <begin position="266"/>
        <end position="287"/>
    </location>
</feature>
<feature type="transmembrane region" description="Helical" evidence="2">
    <location>
        <begin position="293"/>
        <end position="312"/>
    </location>
</feature>
<keyword evidence="2" id="KW-0812">Transmembrane</keyword>
<gene>
    <name evidence="3" type="ORF">J4E96_01420</name>
</gene>
<dbReference type="KEGG" id="psic:J4E96_01420"/>
<feature type="region of interest" description="Disordered" evidence="1">
    <location>
        <begin position="338"/>
        <end position="358"/>
    </location>
</feature>
<dbReference type="Proteomes" id="UP000663937">
    <property type="component" value="Chromosome"/>
</dbReference>
<name>A0A8A4ZGS9_9MICO</name>
<proteinExistence type="predicted"/>
<organism evidence="3 4">
    <name type="scientific">Pengzhenrongella sicca</name>
    <dbReference type="NCBI Taxonomy" id="2819238"/>
    <lineage>
        <taxon>Bacteria</taxon>
        <taxon>Bacillati</taxon>
        <taxon>Actinomycetota</taxon>
        <taxon>Actinomycetes</taxon>
        <taxon>Micrococcales</taxon>
        <taxon>Pengzhenrongella</taxon>
    </lineage>
</organism>